<keyword evidence="2" id="KW-0560">Oxidoreductase</keyword>
<comment type="similarity">
    <text evidence="1">Belongs to the LDH2/MDH2 oxidoreductase family.</text>
</comment>
<dbReference type="Proteomes" id="UP001410394">
    <property type="component" value="Unassembled WGS sequence"/>
</dbReference>
<accession>A0ABU9YXI6</accession>
<comment type="caution">
    <text evidence="3">The sequence shown here is derived from an EMBL/GenBank/DDBJ whole genome shotgun (WGS) entry which is preliminary data.</text>
</comment>
<dbReference type="InterPro" id="IPR036111">
    <property type="entry name" value="Mal/L-sulfo/L-lacto_DH-like_sf"/>
</dbReference>
<dbReference type="SUPFAM" id="SSF89733">
    <property type="entry name" value="L-sulfolactate dehydrogenase-like"/>
    <property type="match status" value="1"/>
</dbReference>
<dbReference type="InterPro" id="IPR003767">
    <property type="entry name" value="Malate/L-lactate_DH-like"/>
</dbReference>
<gene>
    <name evidence="3" type="ORF">ABDB84_08305</name>
</gene>
<evidence type="ECO:0000256" key="1">
    <source>
        <dbReference type="ARBA" id="ARBA00006056"/>
    </source>
</evidence>
<keyword evidence="4" id="KW-1185">Reference proteome</keyword>
<reference evidence="3 4" key="1">
    <citation type="journal article" date="2018" name="Int. J. Syst. Evol. Microbiol.">
        <title>Uliginosibacterium sediminicola sp. nov., isolated from freshwater sediment.</title>
        <authorList>
            <person name="Hwang W.M."/>
            <person name="Kim S.M."/>
            <person name="Kang K."/>
            <person name="Ahn T.Y."/>
        </authorList>
    </citation>
    <scope>NUCLEOTIDE SEQUENCE [LARGE SCALE GENOMIC DNA]</scope>
    <source>
        <strain evidence="3 4">M1-21</strain>
    </source>
</reference>
<proteinExistence type="inferred from homology"/>
<evidence type="ECO:0000313" key="4">
    <source>
        <dbReference type="Proteomes" id="UP001410394"/>
    </source>
</evidence>
<organism evidence="3 4">
    <name type="scientific">Uliginosibacterium sediminicola</name>
    <dbReference type="NCBI Taxonomy" id="2024550"/>
    <lineage>
        <taxon>Bacteria</taxon>
        <taxon>Pseudomonadati</taxon>
        <taxon>Pseudomonadota</taxon>
        <taxon>Betaproteobacteria</taxon>
        <taxon>Rhodocyclales</taxon>
        <taxon>Zoogloeaceae</taxon>
        <taxon>Uliginosibacterium</taxon>
    </lineage>
</organism>
<dbReference type="PANTHER" id="PTHR11091:SF0">
    <property type="entry name" value="MALATE DEHYDROGENASE"/>
    <property type="match status" value="1"/>
</dbReference>
<dbReference type="Gene3D" id="3.30.1370.60">
    <property type="entry name" value="Hypothetical oxidoreductase yiak, domain 2"/>
    <property type="match status" value="1"/>
</dbReference>
<dbReference type="Gene3D" id="1.10.1530.10">
    <property type="match status" value="1"/>
</dbReference>
<sequence>MTSEQDFRIPYPQLVEALSTAMQAHGLAPELADIEAQIMAEADLHGVPSHGVRMLPALLRGFDEGRAHARPELRWERDFGAICVLDGDNGPGRYVALTAMQAAVERASRFGVGVCLAKRTTHWGRAHAYALRAAQAGCIGLCTTNAIQTMAAWGARGAVIGNNPIAIGVPRAAGLAPVVLDLAMSQAAVGKVTTWLREGRSLPEGWGVDAEGKPSTDARAILSGAVSPMGGHKGAGLALMMEFLTAALGGGLFCSEMRATKGLETDASKLFLAFNIEAFGAPDFHAEVERYLDYLRTEASFREAFLFPGERGWQDCARNEALGVPLHAEIVDQLRQAGVVLD</sequence>
<dbReference type="EMBL" id="JBDIVE010000003">
    <property type="protein sequence ID" value="MEN3068479.1"/>
    <property type="molecule type" value="Genomic_DNA"/>
</dbReference>
<dbReference type="InterPro" id="IPR043143">
    <property type="entry name" value="Mal/L-sulf/L-lact_DH-like_NADP"/>
</dbReference>
<dbReference type="RefSeq" id="WP_345919247.1">
    <property type="nucleotide sequence ID" value="NZ_JBDIVE010000003.1"/>
</dbReference>
<protein>
    <submittedName>
        <fullName evidence="3">Ldh family oxidoreductase</fullName>
    </submittedName>
</protein>
<name>A0ABU9YXI6_9RHOO</name>
<dbReference type="PANTHER" id="PTHR11091">
    <property type="entry name" value="OXIDOREDUCTASE-RELATED"/>
    <property type="match status" value="1"/>
</dbReference>
<evidence type="ECO:0000313" key="3">
    <source>
        <dbReference type="EMBL" id="MEN3068479.1"/>
    </source>
</evidence>
<dbReference type="InterPro" id="IPR043144">
    <property type="entry name" value="Mal/L-sulf/L-lact_DH-like_ah"/>
</dbReference>
<evidence type="ECO:0000256" key="2">
    <source>
        <dbReference type="ARBA" id="ARBA00023002"/>
    </source>
</evidence>
<dbReference type="Pfam" id="PF02615">
    <property type="entry name" value="Ldh_2"/>
    <property type="match status" value="1"/>
</dbReference>